<evidence type="ECO:0000313" key="9">
    <source>
        <dbReference type="Proteomes" id="UP001190700"/>
    </source>
</evidence>
<dbReference type="Pfam" id="PF08449">
    <property type="entry name" value="UAA"/>
    <property type="match status" value="1"/>
</dbReference>
<gene>
    <name evidence="8" type="ORF">CYMTET_15313</name>
</gene>
<comment type="subcellular location">
    <subcellularLocation>
        <location evidence="1">Membrane</location>
        <topology evidence="1">Multi-pass membrane protein</topology>
    </subcellularLocation>
</comment>
<accession>A0AAE0GEP9</accession>
<proteinExistence type="inferred from homology"/>
<evidence type="ECO:0000256" key="1">
    <source>
        <dbReference type="ARBA" id="ARBA00004141"/>
    </source>
</evidence>
<feature type="transmembrane region" description="Helical" evidence="7">
    <location>
        <begin position="199"/>
        <end position="217"/>
    </location>
</feature>
<reference evidence="8 9" key="1">
    <citation type="journal article" date="2015" name="Genome Biol. Evol.">
        <title>Comparative Genomics of a Bacterivorous Green Alga Reveals Evolutionary Causalities and Consequences of Phago-Mixotrophic Mode of Nutrition.</title>
        <authorList>
            <person name="Burns J.A."/>
            <person name="Paasch A."/>
            <person name="Narechania A."/>
            <person name="Kim E."/>
        </authorList>
    </citation>
    <scope>NUCLEOTIDE SEQUENCE [LARGE SCALE GENOMIC DNA]</scope>
    <source>
        <strain evidence="8 9">PLY_AMNH</strain>
    </source>
</reference>
<evidence type="ECO:0000256" key="5">
    <source>
        <dbReference type="ARBA" id="ARBA00022989"/>
    </source>
</evidence>
<dbReference type="InterPro" id="IPR037185">
    <property type="entry name" value="EmrE-like"/>
</dbReference>
<dbReference type="InterPro" id="IPR013657">
    <property type="entry name" value="SCL35B1-4/HUT1"/>
</dbReference>
<dbReference type="PANTHER" id="PTHR10778:SF8">
    <property type="entry name" value="ADENOSINE 3'-PHOSPHO 5'-PHOSPHOSULFATE TRANSPORTER 2"/>
    <property type="match status" value="1"/>
</dbReference>
<name>A0AAE0GEP9_9CHLO</name>
<keyword evidence="9" id="KW-1185">Reference proteome</keyword>
<organism evidence="8 9">
    <name type="scientific">Cymbomonas tetramitiformis</name>
    <dbReference type="NCBI Taxonomy" id="36881"/>
    <lineage>
        <taxon>Eukaryota</taxon>
        <taxon>Viridiplantae</taxon>
        <taxon>Chlorophyta</taxon>
        <taxon>Pyramimonadophyceae</taxon>
        <taxon>Pyramimonadales</taxon>
        <taxon>Pyramimonadaceae</taxon>
        <taxon>Cymbomonas</taxon>
    </lineage>
</organism>
<evidence type="ECO:0000256" key="6">
    <source>
        <dbReference type="ARBA" id="ARBA00023136"/>
    </source>
</evidence>
<feature type="transmembrane region" description="Helical" evidence="7">
    <location>
        <begin position="76"/>
        <end position="97"/>
    </location>
</feature>
<feature type="transmembrane region" description="Helical" evidence="7">
    <location>
        <begin position="46"/>
        <end position="64"/>
    </location>
</feature>
<dbReference type="SUPFAM" id="SSF103481">
    <property type="entry name" value="Multidrug resistance efflux transporter EmrE"/>
    <property type="match status" value="1"/>
</dbReference>
<sequence>MKIFIELFREARSLKFLVVSATFIILVSSSNVLEEIIFKRLPGFDFYWTVAFIELLVFSVASGFERGCRGIAFAPLKASLLQYAGVAICLAVSQSIGKLAFKYLNYATGTMVRSSKLVPTMLVNVVWLRRSYTSLDWMAAVLLVMSAILMAVGEQAVEPAFNSLGFVLSAIYMAFNSLQGNLQDTILRDSDATVSESMFYSNTMGVAVVFCVLLYTGET</sequence>
<dbReference type="PANTHER" id="PTHR10778">
    <property type="entry name" value="SOLUTE CARRIER FAMILY 35 MEMBER B"/>
    <property type="match status" value="1"/>
</dbReference>
<dbReference type="GO" id="GO:0005789">
    <property type="term" value="C:endoplasmic reticulum membrane"/>
    <property type="evidence" value="ECO:0007669"/>
    <property type="project" value="TreeGrafter"/>
</dbReference>
<evidence type="ECO:0000256" key="4">
    <source>
        <dbReference type="ARBA" id="ARBA00022692"/>
    </source>
</evidence>
<keyword evidence="4 7" id="KW-0812">Transmembrane</keyword>
<dbReference type="AlphaFoldDB" id="A0AAE0GEP9"/>
<comment type="caution">
    <text evidence="8">The sequence shown here is derived from an EMBL/GenBank/DDBJ whole genome shotgun (WGS) entry which is preliminary data.</text>
</comment>
<comment type="similarity">
    <text evidence="2">Belongs to the nucleotide-sugar transporter family. UDP-galactose:UMP antiporter (TC 2.A.7.11) subfamily.</text>
</comment>
<dbReference type="EMBL" id="LGRX02006458">
    <property type="protein sequence ID" value="KAK3276627.1"/>
    <property type="molecule type" value="Genomic_DNA"/>
</dbReference>
<keyword evidence="3" id="KW-0813">Transport</keyword>
<dbReference type="GO" id="GO:0046964">
    <property type="term" value="F:3'-phosphoadenosine 5'-phosphosulfate transmembrane transporter activity"/>
    <property type="evidence" value="ECO:0007669"/>
    <property type="project" value="TreeGrafter"/>
</dbReference>
<evidence type="ECO:0000313" key="8">
    <source>
        <dbReference type="EMBL" id="KAK3276627.1"/>
    </source>
</evidence>
<protein>
    <submittedName>
        <fullName evidence="8">Uncharacterized protein</fullName>
    </submittedName>
</protein>
<feature type="transmembrane region" description="Helical" evidence="7">
    <location>
        <begin position="135"/>
        <end position="153"/>
    </location>
</feature>
<evidence type="ECO:0000256" key="7">
    <source>
        <dbReference type="SAM" id="Phobius"/>
    </source>
</evidence>
<dbReference type="GO" id="GO:0000139">
    <property type="term" value="C:Golgi membrane"/>
    <property type="evidence" value="ECO:0007669"/>
    <property type="project" value="TreeGrafter"/>
</dbReference>
<feature type="transmembrane region" description="Helical" evidence="7">
    <location>
        <begin position="159"/>
        <end position="178"/>
    </location>
</feature>
<keyword evidence="5 7" id="KW-1133">Transmembrane helix</keyword>
<dbReference type="Proteomes" id="UP001190700">
    <property type="component" value="Unassembled WGS sequence"/>
</dbReference>
<keyword evidence="6 7" id="KW-0472">Membrane</keyword>
<evidence type="ECO:0000256" key="3">
    <source>
        <dbReference type="ARBA" id="ARBA00022448"/>
    </source>
</evidence>
<evidence type="ECO:0000256" key="2">
    <source>
        <dbReference type="ARBA" id="ARBA00008349"/>
    </source>
</evidence>